<dbReference type="Pfam" id="PF08986">
    <property type="entry name" value="DUF1889"/>
    <property type="match status" value="1"/>
</dbReference>
<protein>
    <submittedName>
        <fullName evidence="1">DUF1889 domain-containing protein</fullName>
    </submittedName>
</protein>
<proteinExistence type="predicted"/>
<dbReference type="AlphaFoldDB" id="A0A2U1TU78"/>
<dbReference type="EMBL" id="QDKH01000020">
    <property type="protein sequence ID" value="PWC12966.1"/>
    <property type="molecule type" value="Genomic_DNA"/>
</dbReference>
<evidence type="ECO:0000313" key="2">
    <source>
        <dbReference type="Proteomes" id="UP000296159"/>
    </source>
</evidence>
<reference evidence="1 2" key="1">
    <citation type="submission" date="2018-04" db="EMBL/GenBank/DDBJ databases">
        <title>Brenneria corticis sp.nov.</title>
        <authorList>
            <person name="Li Y."/>
        </authorList>
    </citation>
    <scope>NUCLEOTIDE SEQUENCE [LARGE SCALE GENOMIC DNA]</scope>
    <source>
        <strain evidence="1 2">CFCC 11842</strain>
    </source>
</reference>
<evidence type="ECO:0000313" key="1">
    <source>
        <dbReference type="EMBL" id="PWC12966.1"/>
    </source>
</evidence>
<sequence length="112" mass="12893">MVMFQKQLKGNHMNAALERALEHLKIVTNISSGLAHPLDESTAKEVFKYLHKLGIRLEYDEVYAWAKQHGWEDRHARELAMLAEKIGSGGRVVVKHKGRLSEDFQKELRSLK</sequence>
<organism evidence="1 2">
    <name type="scientific">Brenneria corticis</name>
    <dbReference type="NCBI Taxonomy" id="2173106"/>
    <lineage>
        <taxon>Bacteria</taxon>
        <taxon>Pseudomonadati</taxon>
        <taxon>Pseudomonadota</taxon>
        <taxon>Gammaproteobacteria</taxon>
        <taxon>Enterobacterales</taxon>
        <taxon>Pectobacteriaceae</taxon>
        <taxon>Brenneria</taxon>
    </lineage>
</organism>
<dbReference type="InterPro" id="IPR037210">
    <property type="entry name" value="YoaC-like_sf"/>
</dbReference>
<dbReference type="InterPro" id="IPR015079">
    <property type="entry name" value="DUF1889"/>
</dbReference>
<dbReference type="Proteomes" id="UP000296159">
    <property type="component" value="Unassembled WGS sequence"/>
</dbReference>
<name>A0A2U1TU78_9GAMM</name>
<dbReference type="Gene3D" id="1.20.1290.30">
    <property type="match status" value="1"/>
</dbReference>
<accession>A0A2U1TU78</accession>
<gene>
    <name evidence="1" type="ORF">DDT56_16170</name>
</gene>
<dbReference type="SUPFAM" id="SSF140670">
    <property type="entry name" value="YoaC-like"/>
    <property type="match status" value="1"/>
</dbReference>
<keyword evidence="2" id="KW-1185">Reference proteome</keyword>
<comment type="caution">
    <text evidence="1">The sequence shown here is derived from an EMBL/GenBank/DDBJ whole genome shotgun (WGS) entry which is preliminary data.</text>
</comment>